<name>A0ABS1B843_9MICO</name>
<dbReference type="CDD" id="cd00161">
    <property type="entry name" value="beta-trefoil_Ricin-like"/>
    <property type="match status" value="1"/>
</dbReference>
<evidence type="ECO:0000256" key="1">
    <source>
        <dbReference type="SAM" id="MobiDB-lite"/>
    </source>
</evidence>
<comment type="caution">
    <text evidence="4">The sequence shown here is derived from an EMBL/GenBank/DDBJ whole genome shotgun (WGS) entry which is preliminary data.</text>
</comment>
<keyword evidence="2" id="KW-0732">Signal</keyword>
<feature type="region of interest" description="Disordered" evidence="1">
    <location>
        <begin position="301"/>
        <end position="330"/>
    </location>
</feature>
<feature type="compositionally biased region" description="Basic and acidic residues" evidence="1">
    <location>
        <begin position="121"/>
        <end position="131"/>
    </location>
</feature>
<feature type="region of interest" description="Disordered" evidence="1">
    <location>
        <begin position="30"/>
        <end position="52"/>
    </location>
</feature>
<proteinExistence type="predicted"/>
<organism evidence="4 5">
    <name type="scientific">Brachybacterium halotolerans</name>
    <dbReference type="NCBI Taxonomy" id="2795215"/>
    <lineage>
        <taxon>Bacteria</taxon>
        <taxon>Bacillati</taxon>
        <taxon>Actinomycetota</taxon>
        <taxon>Actinomycetes</taxon>
        <taxon>Micrococcales</taxon>
        <taxon>Dermabacteraceae</taxon>
        <taxon>Brachybacterium</taxon>
    </lineage>
</organism>
<dbReference type="SUPFAM" id="SSF50370">
    <property type="entry name" value="Ricin B-like lectins"/>
    <property type="match status" value="1"/>
</dbReference>
<gene>
    <name evidence="4" type="ORF">I8D64_05360</name>
</gene>
<dbReference type="Pfam" id="PF14200">
    <property type="entry name" value="RicinB_lectin_2"/>
    <property type="match status" value="1"/>
</dbReference>
<dbReference type="Gene3D" id="2.80.10.50">
    <property type="match status" value="1"/>
</dbReference>
<evidence type="ECO:0000313" key="4">
    <source>
        <dbReference type="EMBL" id="MBK0330826.1"/>
    </source>
</evidence>
<dbReference type="InterPro" id="IPR035992">
    <property type="entry name" value="Ricin_B-like_lectins"/>
</dbReference>
<feature type="signal peptide" evidence="2">
    <location>
        <begin position="1"/>
        <end position="28"/>
    </location>
</feature>
<feature type="domain" description="Ricin B lectin" evidence="3">
    <location>
        <begin position="496"/>
        <end position="593"/>
    </location>
</feature>
<dbReference type="Proteomes" id="UP000612352">
    <property type="component" value="Unassembled WGS sequence"/>
</dbReference>
<evidence type="ECO:0000259" key="3">
    <source>
        <dbReference type="Pfam" id="PF14200"/>
    </source>
</evidence>
<feature type="region of interest" description="Disordered" evidence="1">
    <location>
        <begin position="115"/>
        <end position="150"/>
    </location>
</feature>
<dbReference type="InterPro" id="IPR000772">
    <property type="entry name" value="Ricin_B_lectin"/>
</dbReference>
<evidence type="ECO:0000313" key="5">
    <source>
        <dbReference type="Proteomes" id="UP000612352"/>
    </source>
</evidence>
<dbReference type="EMBL" id="JAEDAJ010000002">
    <property type="protein sequence ID" value="MBK0330826.1"/>
    <property type="molecule type" value="Genomic_DNA"/>
</dbReference>
<reference evidence="4 5" key="1">
    <citation type="submission" date="2020-12" db="EMBL/GenBank/DDBJ databases">
        <title>Brachybacterium sp. MASK1Z-5, whole genome shotgun sequence.</title>
        <authorList>
            <person name="Tuo L."/>
        </authorList>
    </citation>
    <scope>NUCLEOTIDE SEQUENCE [LARGE SCALE GENOMIC DNA]</scope>
    <source>
        <strain evidence="4 5">MASK1Z-5</strain>
    </source>
</reference>
<keyword evidence="5" id="KW-1185">Reference proteome</keyword>
<sequence length="619" mass="66237">MTSRSRAASILSAAVAGLVIATPSLASAAPMAPGAPVAADGSDTSQSASSSADISVGARHDYAFPDDTPAAMFIDADGSFHAQSAHALYAKDDPREWLFYKGTTIDDMTADKALNAAADPDNPKHRNDDTTVRCNQSPTGKEASKDPTGSYSQKNFCDLVGVWVDPDSGDWIGIVHNEFTGRPFGDSLHYDSLDYAVSTDHGKTWDIKDHIITSPYSTKRGDEKQFPEDTYNYGDGDPRLFVDTASGYFYVYYGSRVIGKQGKGGENVNLSHVARAPISKKMAPGSWTKFFDGSFSQKGLGGKESNLTPVTDRDAAGYTAPEDDYDPTTKGNTDAQVKAGELPGTSPLFVMNISYDAHLGLYIGQPEGATRPGPQEYYATDDLTSQKWHLIGTGDDQDWSSWYRWMVDSKSLTSGNIIGKDFRSYCSISCTGESDGEYFDVSIDSEDEAAIEAQNLFSTKKAYTLSTGKRSALAQQKKGKAKVVGTAQRTDAGASWKIAPTGDGAYTIANTRSGALLGVDSTTTTQRAWGTKVKATKAAGEQHGKRTDPSVGQQWWVVRDTDPTTGERTGTYHLVNRYSGLVLDLEGSVTSATTDAADFHGSASTADEGQSLKIAVAKG</sequence>
<evidence type="ECO:0000256" key="2">
    <source>
        <dbReference type="SAM" id="SignalP"/>
    </source>
</evidence>
<dbReference type="PROSITE" id="PS50231">
    <property type="entry name" value="RICIN_B_LECTIN"/>
    <property type="match status" value="1"/>
</dbReference>
<accession>A0ABS1B843</accession>
<dbReference type="RefSeq" id="WP_200501478.1">
    <property type="nucleotide sequence ID" value="NZ_JAEDAJ010000002.1"/>
</dbReference>
<feature type="chain" id="PRO_5046386050" evidence="2">
    <location>
        <begin position="29"/>
        <end position="619"/>
    </location>
</feature>
<protein>
    <submittedName>
        <fullName evidence="4">RICIN domain-containing protein</fullName>
    </submittedName>
</protein>